<keyword evidence="2" id="KW-0805">Transcription regulation</keyword>
<keyword evidence="7" id="KW-1185">Reference proteome</keyword>
<name>A0ABQ0FQH1_APOSI</name>
<accession>A0ABQ0FQH1</accession>
<evidence type="ECO:0000256" key="1">
    <source>
        <dbReference type="ARBA" id="ARBA00004123"/>
    </source>
</evidence>
<dbReference type="InterPro" id="IPR029525">
    <property type="entry name" value="INO80C/Ies6"/>
</dbReference>
<evidence type="ECO:0000256" key="3">
    <source>
        <dbReference type="ARBA" id="ARBA00023163"/>
    </source>
</evidence>
<evidence type="ECO:0000313" key="6">
    <source>
        <dbReference type="EMBL" id="GAB1301494.1"/>
    </source>
</evidence>
<evidence type="ECO:0000256" key="2">
    <source>
        <dbReference type="ARBA" id="ARBA00023015"/>
    </source>
</evidence>
<proteinExistence type="predicted"/>
<dbReference type="EMBL" id="BAAFST010000018">
    <property type="protein sequence ID" value="GAB1301494.1"/>
    <property type="molecule type" value="Genomic_DNA"/>
</dbReference>
<reference evidence="6 7" key="1">
    <citation type="submission" date="2024-08" db="EMBL/GenBank/DDBJ databases">
        <title>The draft genome of Apodemus speciosus.</title>
        <authorList>
            <person name="Nabeshima K."/>
            <person name="Suzuki S."/>
            <person name="Onuma M."/>
        </authorList>
    </citation>
    <scope>NUCLEOTIDE SEQUENCE [LARGE SCALE GENOMIC DNA]</scope>
    <source>
        <strain evidence="6">IB14-021</strain>
    </source>
</reference>
<evidence type="ECO:0000313" key="7">
    <source>
        <dbReference type="Proteomes" id="UP001623349"/>
    </source>
</evidence>
<feature type="domain" description="Vps72/YL1 C-terminal" evidence="5">
    <location>
        <begin position="53"/>
        <end position="74"/>
    </location>
</feature>
<dbReference type="Proteomes" id="UP001623349">
    <property type="component" value="Unassembled WGS sequence"/>
</dbReference>
<keyword evidence="4" id="KW-0539">Nucleus</keyword>
<dbReference type="PANTHER" id="PTHR31200:SF1">
    <property type="entry name" value="INO80 COMPLEX SUBUNIT C"/>
    <property type="match status" value="1"/>
</dbReference>
<organism evidence="6 7">
    <name type="scientific">Apodemus speciosus</name>
    <name type="common">Large Japanese field mouse</name>
    <dbReference type="NCBI Taxonomy" id="105296"/>
    <lineage>
        <taxon>Eukaryota</taxon>
        <taxon>Metazoa</taxon>
        <taxon>Chordata</taxon>
        <taxon>Craniata</taxon>
        <taxon>Vertebrata</taxon>
        <taxon>Euteleostomi</taxon>
        <taxon>Mammalia</taxon>
        <taxon>Eutheria</taxon>
        <taxon>Euarchontoglires</taxon>
        <taxon>Glires</taxon>
        <taxon>Rodentia</taxon>
        <taxon>Myomorpha</taxon>
        <taxon>Muroidea</taxon>
        <taxon>Muridae</taxon>
        <taxon>Murinae</taxon>
        <taxon>Apodemus</taxon>
    </lineage>
</organism>
<evidence type="ECO:0000256" key="4">
    <source>
        <dbReference type="ARBA" id="ARBA00023242"/>
    </source>
</evidence>
<comment type="caution">
    <text evidence="6">The sequence shown here is derived from an EMBL/GenBank/DDBJ whole genome shotgun (WGS) entry which is preliminary data.</text>
</comment>
<protein>
    <submittedName>
        <fullName evidence="6">INO80 complex subunit C</fullName>
    </submittedName>
</protein>
<dbReference type="PANTHER" id="PTHR31200">
    <property type="entry name" value="INO80 COMPLEX SUBUNIT C"/>
    <property type="match status" value="1"/>
</dbReference>
<sequence length="96" mass="10604">MVLVRRRSYPPPALLRGVSMEAMSESKVASSELSSGPVEKAAKPLPFKDPSFVANYTDPQSKLRFSTVEEFSYIRRLPSDVVTGYLALRKATSIVP</sequence>
<keyword evidence="3" id="KW-0804">Transcription</keyword>
<dbReference type="InterPro" id="IPR013272">
    <property type="entry name" value="Vps72/YL1_C"/>
</dbReference>
<comment type="subcellular location">
    <subcellularLocation>
        <location evidence="1">Nucleus</location>
    </subcellularLocation>
</comment>
<dbReference type="Pfam" id="PF08265">
    <property type="entry name" value="YL1_C"/>
    <property type="match status" value="1"/>
</dbReference>
<gene>
    <name evidence="6" type="ORF">APTSU1_001673200</name>
</gene>
<evidence type="ECO:0000259" key="5">
    <source>
        <dbReference type="Pfam" id="PF08265"/>
    </source>
</evidence>